<dbReference type="PANTHER" id="PTHR30111:SF1">
    <property type="entry name" value="33 KDA CHAPERONIN"/>
    <property type="match status" value="1"/>
</dbReference>
<evidence type="ECO:0000256" key="2">
    <source>
        <dbReference type="ARBA" id="ARBA00022833"/>
    </source>
</evidence>
<dbReference type="PIRSF" id="PIRSF005261">
    <property type="entry name" value="Heat_shock_Hsp33"/>
    <property type="match status" value="1"/>
</dbReference>
<comment type="function">
    <text evidence="6">Redox regulated molecular chaperone. Protects both thermally unfolding and oxidatively damaged proteins from irreversible aggregation. Plays an important role in the bacterial defense system toward oxidative stress.</text>
</comment>
<name>A0A0H4QF92_9LACO</name>
<dbReference type="InterPro" id="IPR000397">
    <property type="entry name" value="Heat_shock_Hsp33"/>
</dbReference>
<keyword evidence="3 6" id="KW-1015">Disulfide bond</keyword>
<dbReference type="InterPro" id="IPR016154">
    <property type="entry name" value="Heat_shock_Hsp33_C"/>
</dbReference>
<dbReference type="CDD" id="cd00498">
    <property type="entry name" value="Hsp33"/>
    <property type="match status" value="1"/>
</dbReference>
<accession>A0A0H4QF92</accession>
<dbReference type="HAMAP" id="MF_00117">
    <property type="entry name" value="HslO"/>
    <property type="match status" value="1"/>
</dbReference>
<comment type="similarity">
    <text evidence="6">Belongs to the HSP33 family.</text>
</comment>
<evidence type="ECO:0000256" key="3">
    <source>
        <dbReference type="ARBA" id="ARBA00023157"/>
    </source>
</evidence>
<dbReference type="Pfam" id="PF01430">
    <property type="entry name" value="HSP33"/>
    <property type="match status" value="1"/>
</dbReference>
<dbReference type="OrthoDB" id="9776534at2"/>
<dbReference type="PANTHER" id="PTHR30111">
    <property type="entry name" value="33 KDA CHAPERONIN"/>
    <property type="match status" value="1"/>
</dbReference>
<dbReference type="PATRIC" id="fig|1007676.4.peg.1100"/>
<keyword evidence="5 6" id="KW-0676">Redox-active center</keyword>
<keyword evidence="4 6" id="KW-0143">Chaperone</keyword>
<dbReference type="GO" id="GO:0042026">
    <property type="term" value="P:protein refolding"/>
    <property type="evidence" value="ECO:0007669"/>
    <property type="project" value="TreeGrafter"/>
</dbReference>
<keyword evidence="1 6" id="KW-0963">Cytoplasm</keyword>
<dbReference type="Proteomes" id="UP000036106">
    <property type="component" value="Chromosome"/>
</dbReference>
<evidence type="ECO:0000256" key="4">
    <source>
        <dbReference type="ARBA" id="ARBA00023186"/>
    </source>
</evidence>
<dbReference type="Gene3D" id="3.55.30.10">
    <property type="entry name" value="Hsp33 domain"/>
    <property type="match status" value="1"/>
</dbReference>
<gene>
    <name evidence="6" type="primary">hslO</name>
    <name evidence="7" type="ORF">ABM34_05550</name>
</gene>
<dbReference type="Gene3D" id="3.90.1280.10">
    <property type="entry name" value="HSP33 redox switch-like"/>
    <property type="match status" value="1"/>
</dbReference>
<evidence type="ECO:0000256" key="5">
    <source>
        <dbReference type="ARBA" id="ARBA00023284"/>
    </source>
</evidence>
<dbReference type="STRING" id="1007676.ABM34_05550"/>
<evidence type="ECO:0000313" key="8">
    <source>
        <dbReference type="Proteomes" id="UP000036106"/>
    </source>
</evidence>
<evidence type="ECO:0000256" key="6">
    <source>
        <dbReference type="HAMAP-Rule" id="MF_00117"/>
    </source>
</evidence>
<dbReference type="SUPFAM" id="SSF64397">
    <property type="entry name" value="Hsp33 domain"/>
    <property type="match status" value="1"/>
</dbReference>
<dbReference type="GO" id="GO:0051082">
    <property type="term" value="F:unfolded protein binding"/>
    <property type="evidence" value="ECO:0007669"/>
    <property type="project" value="UniProtKB-UniRule"/>
</dbReference>
<protein>
    <recommendedName>
        <fullName evidence="6">33 kDa chaperonin</fullName>
    </recommendedName>
    <alternativeName>
        <fullName evidence="6">Heat shock protein 33 homolog</fullName>
        <shortName evidence="6">HSP33</shortName>
    </alternativeName>
</protein>
<dbReference type="GO" id="GO:0005737">
    <property type="term" value="C:cytoplasm"/>
    <property type="evidence" value="ECO:0007669"/>
    <property type="project" value="UniProtKB-SubCell"/>
</dbReference>
<dbReference type="AlphaFoldDB" id="A0A0H4QF92"/>
<keyword evidence="8" id="KW-1185">Reference proteome</keyword>
<evidence type="ECO:0000256" key="1">
    <source>
        <dbReference type="ARBA" id="ARBA00022490"/>
    </source>
</evidence>
<proteinExistence type="inferred from homology"/>
<comment type="subcellular location">
    <subcellularLocation>
        <location evidence="6">Cytoplasm</location>
    </subcellularLocation>
</comment>
<dbReference type="NCBIfam" id="NF001033">
    <property type="entry name" value="PRK00114.1"/>
    <property type="match status" value="1"/>
</dbReference>
<evidence type="ECO:0000313" key="7">
    <source>
        <dbReference type="EMBL" id="AKP67054.1"/>
    </source>
</evidence>
<keyword evidence="2 6" id="KW-0862">Zinc</keyword>
<feature type="disulfide bond" description="Redox-active" evidence="6">
    <location>
        <begin position="238"/>
        <end position="240"/>
    </location>
</feature>
<dbReference type="InterPro" id="IPR016153">
    <property type="entry name" value="Heat_shock_Hsp33_N"/>
</dbReference>
<dbReference type="GO" id="GO:0044183">
    <property type="term" value="F:protein folding chaperone"/>
    <property type="evidence" value="ECO:0007669"/>
    <property type="project" value="TreeGrafter"/>
</dbReference>
<sequence length="293" mass="31810">MADKLIKAVSTNGKFRVYVIDATNTIAEAQKRHDTWSNSTAALGRTMIGTILVATSTLKEDEVLTTRIVADGPAGAIVVDSNAQGDVKGYIQNPHVSLPLNDKHHIDVRGAVGTQGTLSITKDLHLKDPFTGQTPIVSGEIGDDFAYYMAKSEQIPSAVGVSVFVHPNETVGKAGGFLIQTLPDAGDDDITQIENNLKIVPNISELMNEGLTPEQIMDKLMNGIETKILSSQPIQFKCDCSKDRFSKSLATLSDKELQEMIDENHGAEAVCKFCGNKYQFSEQELTEIIADKK</sequence>
<dbReference type="KEGG" id="lgn:ABM34_05550"/>
<dbReference type="EMBL" id="CP012034">
    <property type="protein sequence ID" value="AKP67054.1"/>
    <property type="molecule type" value="Genomic_DNA"/>
</dbReference>
<dbReference type="RefSeq" id="WP_048704108.1">
    <property type="nucleotide sequence ID" value="NZ_CP012034.1"/>
</dbReference>
<feature type="disulfide bond" description="Redox-active" evidence="6">
    <location>
        <begin position="271"/>
        <end position="274"/>
    </location>
</feature>
<organism evidence="7 8">
    <name type="scientific">Companilactobacillus ginsenosidimutans</name>
    <dbReference type="NCBI Taxonomy" id="1007676"/>
    <lineage>
        <taxon>Bacteria</taxon>
        <taxon>Bacillati</taxon>
        <taxon>Bacillota</taxon>
        <taxon>Bacilli</taxon>
        <taxon>Lactobacillales</taxon>
        <taxon>Lactobacillaceae</taxon>
        <taxon>Companilactobacillus</taxon>
    </lineage>
</organism>
<reference evidence="8" key="1">
    <citation type="submission" date="2015-07" db="EMBL/GenBank/DDBJ databases">
        <title>Lactobacillus ginsenosidimutans/EMML 3141/ whole genome sequencing.</title>
        <authorList>
            <person name="Kim M.K."/>
            <person name="Im W.-T."/>
            <person name="Srinivasan S."/>
            <person name="Lee J.-J."/>
        </authorList>
    </citation>
    <scope>NUCLEOTIDE SEQUENCE [LARGE SCALE GENOMIC DNA]</scope>
    <source>
        <strain evidence="8">EMML 3041</strain>
    </source>
</reference>
<comment type="PTM">
    <text evidence="6">Under oxidizing conditions two disulfide bonds are formed involving the reactive cysteines. Under reducing conditions zinc is bound to the reactive cysteines and the protein is inactive.</text>
</comment>
<dbReference type="SUPFAM" id="SSF118352">
    <property type="entry name" value="HSP33 redox switch-like"/>
    <property type="match status" value="1"/>
</dbReference>